<reference evidence="2" key="1">
    <citation type="submission" date="2022-11" db="UniProtKB">
        <authorList>
            <consortium name="WormBaseParasite"/>
        </authorList>
    </citation>
    <scope>IDENTIFICATION</scope>
</reference>
<protein>
    <submittedName>
        <fullName evidence="2">DUF4371 domain-containing protein</fullName>
    </submittedName>
</protein>
<name>A0A915EHK7_9BILA</name>
<keyword evidence="1" id="KW-1185">Reference proteome</keyword>
<sequence length="285" mass="32961">MTDYKYCGQLVQEQSDSSSSKESEVQKQFEAMEIFSSSILSKISKIRHENRKNESHCKKGEDVSVLHNHHIHFDDVMRKVGIEAELRDDCLERGSDLTESTYKWCGLYGVVPGDHAVQIIDKRLGGPGHSFNSVPWNAKVDLSTWKDSEKVIYNHLKCSNNNSAIMQFAFEYDDESENEFSRPIRMYYHFTFLTAHGINEEWERVKYVLAVRELSGSHTGVQINLAIKRILEKWDIKEEQCHVFLRDGAASMKKAFENSRMSDSKKISSKHILWCLFAEKEGLRL</sequence>
<dbReference type="Proteomes" id="UP000887574">
    <property type="component" value="Unplaced"/>
</dbReference>
<dbReference type="AlphaFoldDB" id="A0A915EHK7"/>
<evidence type="ECO:0000313" key="1">
    <source>
        <dbReference type="Proteomes" id="UP000887574"/>
    </source>
</evidence>
<organism evidence="1 2">
    <name type="scientific">Ditylenchus dipsaci</name>
    <dbReference type="NCBI Taxonomy" id="166011"/>
    <lineage>
        <taxon>Eukaryota</taxon>
        <taxon>Metazoa</taxon>
        <taxon>Ecdysozoa</taxon>
        <taxon>Nematoda</taxon>
        <taxon>Chromadorea</taxon>
        <taxon>Rhabditida</taxon>
        <taxon>Tylenchina</taxon>
        <taxon>Tylenchomorpha</taxon>
        <taxon>Sphaerularioidea</taxon>
        <taxon>Anguinidae</taxon>
        <taxon>Anguininae</taxon>
        <taxon>Ditylenchus</taxon>
    </lineage>
</organism>
<proteinExistence type="predicted"/>
<evidence type="ECO:0000313" key="2">
    <source>
        <dbReference type="WBParaSite" id="jg5981"/>
    </source>
</evidence>
<accession>A0A915EHK7</accession>
<dbReference type="WBParaSite" id="jg5981">
    <property type="protein sequence ID" value="jg5981"/>
    <property type="gene ID" value="jg5981"/>
</dbReference>